<gene>
    <name evidence="3" type="ORF">CINCED_3A021078</name>
</gene>
<feature type="transmembrane region" description="Helical" evidence="2">
    <location>
        <begin position="49"/>
        <end position="68"/>
    </location>
</feature>
<evidence type="ECO:0000256" key="2">
    <source>
        <dbReference type="SAM" id="Phobius"/>
    </source>
</evidence>
<dbReference type="Proteomes" id="UP000325440">
    <property type="component" value="Unassembled WGS sequence"/>
</dbReference>
<evidence type="ECO:0000256" key="1">
    <source>
        <dbReference type="SAM" id="MobiDB-lite"/>
    </source>
</evidence>
<feature type="region of interest" description="Disordered" evidence="1">
    <location>
        <begin position="75"/>
        <end position="96"/>
    </location>
</feature>
<sequence>MSPDNTINATRTSAVNVTFTAISLTGNVFIAVFLVLTALCWLCEKKPNAAAVAWNAIVVLWNVCQAMIKGVYTTGKNEDPDVEEPESADSSGDQAYDQTPGSLTADLVPPSLTPYVSFSQLGQIYKHIYCHLYDQLNWWHSNGDPKLAIVGELFGGLIAQGIILNLSDDWKPEARTILNYLENDDIKYVNFAQSAFKTLKKDLPPRK</sequence>
<feature type="transmembrane region" description="Helical" evidence="2">
    <location>
        <begin position="20"/>
        <end position="42"/>
    </location>
</feature>
<accession>A0A5E4N0H1</accession>
<proteinExistence type="predicted"/>
<reference evidence="3 4" key="1">
    <citation type="submission" date="2019-08" db="EMBL/GenBank/DDBJ databases">
        <authorList>
            <person name="Alioto T."/>
            <person name="Alioto T."/>
            <person name="Gomez Garrido J."/>
        </authorList>
    </citation>
    <scope>NUCLEOTIDE SEQUENCE [LARGE SCALE GENOMIC DNA]</scope>
</reference>
<dbReference type="EMBL" id="CABPRJ010001427">
    <property type="protein sequence ID" value="VVC35730.1"/>
    <property type="molecule type" value="Genomic_DNA"/>
</dbReference>
<protein>
    <submittedName>
        <fullName evidence="3">Uncharacterized protein</fullName>
    </submittedName>
</protein>
<dbReference type="AlphaFoldDB" id="A0A5E4N0H1"/>
<name>A0A5E4N0H1_9HEMI</name>
<organism evidence="3 4">
    <name type="scientific">Cinara cedri</name>
    <dbReference type="NCBI Taxonomy" id="506608"/>
    <lineage>
        <taxon>Eukaryota</taxon>
        <taxon>Metazoa</taxon>
        <taxon>Ecdysozoa</taxon>
        <taxon>Arthropoda</taxon>
        <taxon>Hexapoda</taxon>
        <taxon>Insecta</taxon>
        <taxon>Pterygota</taxon>
        <taxon>Neoptera</taxon>
        <taxon>Paraneoptera</taxon>
        <taxon>Hemiptera</taxon>
        <taxon>Sternorrhyncha</taxon>
        <taxon>Aphidomorpha</taxon>
        <taxon>Aphidoidea</taxon>
        <taxon>Aphididae</taxon>
        <taxon>Lachninae</taxon>
        <taxon>Cinara</taxon>
    </lineage>
</organism>
<keyword evidence="2" id="KW-0812">Transmembrane</keyword>
<keyword evidence="4" id="KW-1185">Reference proteome</keyword>
<keyword evidence="2" id="KW-1133">Transmembrane helix</keyword>
<evidence type="ECO:0000313" key="4">
    <source>
        <dbReference type="Proteomes" id="UP000325440"/>
    </source>
</evidence>
<evidence type="ECO:0000313" key="3">
    <source>
        <dbReference type="EMBL" id="VVC35730.1"/>
    </source>
</evidence>
<keyword evidence="2" id="KW-0472">Membrane</keyword>